<keyword evidence="5" id="KW-1185">Reference proteome</keyword>
<dbReference type="Pfam" id="PF02915">
    <property type="entry name" value="Rubrerythrin"/>
    <property type="match status" value="2"/>
</dbReference>
<feature type="compositionally biased region" description="Basic and acidic residues" evidence="1">
    <location>
        <begin position="306"/>
        <end position="324"/>
    </location>
</feature>
<dbReference type="InterPro" id="IPR052753">
    <property type="entry name" value="Rbr2/Nigerythrin"/>
</dbReference>
<dbReference type="InterPro" id="IPR012347">
    <property type="entry name" value="Ferritin-like"/>
</dbReference>
<keyword evidence="2" id="KW-0732">Signal</keyword>
<dbReference type="EMBL" id="BAABHF010000041">
    <property type="protein sequence ID" value="GAA4507564.1"/>
    <property type="molecule type" value="Genomic_DNA"/>
</dbReference>
<evidence type="ECO:0000313" key="4">
    <source>
        <dbReference type="EMBL" id="GAA4507564.1"/>
    </source>
</evidence>
<gene>
    <name evidence="4" type="ORF">GCM10023191_066130</name>
</gene>
<dbReference type="Gene3D" id="1.20.1260.10">
    <property type="match status" value="2"/>
</dbReference>
<evidence type="ECO:0000313" key="5">
    <source>
        <dbReference type="Proteomes" id="UP001500503"/>
    </source>
</evidence>
<comment type="caution">
    <text evidence="4">The sequence shown here is derived from an EMBL/GenBank/DDBJ whole genome shotgun (WGS) entry which is preliminary data.</text>
</comment>
<dbReference type="InterPro" id="IPR009078">
    <property type="entry name" value="Ferritin-like_SF"/>
</dbReference>
<sequence length="324" mass="34473">MRLAVRALLGSAATIALSAPTYGALATAAIAAPTDTTTAAMASARPPGPQTRADLATAMRGEAFANVSYRLYAEQARREGLSSVADLFERAANIELNEHFTKAADLSGTVGDNAANLRSAISGEAYEAVTMYPRFAQQARSAGDDNAADRFSEIAHDEASHRDAFRTALGVVQTGRGTVPTAPQVHPVQVPAGTPKVGSEQTKTNLDTAMHGEATAYAKYTLWGKHANKEGNADVGRLFTRNADVERQEHFAEEADLAGLVGTTHQNLTKAIAGERYESTTMYPRFAERAKAAGDTEAARFFTHNASDEAGHAKDFQQAKDAMR</sequence>
<dbReference type="CDD" id="cd01041">
    <property type="entry name" value="Rubrerythrin"/>
    <property type="match status" value="2"/>
</dbReference>
<organism evidence="4 5">
    <name type="scientific">Actinoallomurus oryzae</name>
    <dbReference type="NCBI Taxonomy" id="502180"/>
    <lineage>
        <taxon>Bacteria</taxon>
        <taxon>Bacillati</taxon>
        <taxon>Actinomycetota</taxon>
        <taxon>Actinomycetes</taxon>
        <taxon>Streptosporangiales</taxon>
        <taxon>Thermomonosporaceae</taxon>
        <taxon>Actinoallomurus</taxon>
    </lineage>
</organism>
<feature type="domain" description="Ferritin-like diiron" evidence="3">
    <location>
        <begin position="45"/>
        <end position="176"/>
    </location>
</feature>
<dbReference type="InterPro" id="IPR003251">
    <property type="entry name" value="Rr_diiron-bd_dom"/>
</dbReference>
<accession>A0ABP8QPT6</accession>
<reference evidence="5" key="1">
    <citation type="journal article" date="2019" name="Int. J. Syst. Evol. Microbiol.">
        <title>The Global Catalogue of Microorganisms (GCM) 10K type strain sequencing project: providing services to taxonomists for standard genome sequencing and annotation.</title>
        <authorList>
            <consortium name="The Broad Institute Genomics Platform"/>
            <consortium name="The Broad Institute Genome Sequencing Center for Infectious Disease"/>
            <person name="Wu L."/>
            <person name="Ma J."/>
        </authorList>
    </citation>
    <scope>NUCLEOTIDE SEQUENCE [LARGE SCALE GENOMIC DNA]</scope>
    <source>
        <strain evidence="5">JCM 17933</strain>
    </source>
</reference>
<feature type="signal peptide" evidence="2">
    <location>
        <begin position="1"/>
        <end position="18"/>
    </location>
</feature>
<dbReference type="PANTHER" id="PTHR33746">
    <property type="entry name" value="RUBRERYTHRIN"/>
    <property type="match status" value="1"/>
</dbReference>
<dbReference type="PROSITE" id="PS50905">
    <property type="entry name" value="FERRITIN_LIKE"/>
    <property type="match status" value="2"/>
</dbReference>
<proteinExistence type="predicted"/>
<dbReference type="InterPro" id="IPR009040">
    <property type="entry name" value="Ferritin-like_diiron"/>
</dbReference>
<feature type="chain" id="PRO_5046415188" description="Ferritin-like diiron domain-containing protein" evidence="2">
    <location>
        <begin position="19"/>
        <end position="324"/>
    </location>
</feature>
<name>A0ABP8QPT6_9ACTN</name>
<feature type="region of interest" description="Disordered" evidence="1">
    <location>
        <begin position="176"/>
        <end position="200"/>
    </location>
</feature>
<dbReference type="SUPFAM" id="SSF47240">
    <property type="entry name" value="Ferritin-like"/>
    <property type="match status" value="2"/>
</dbReference>
<feature type="domain" description="Ferritin-like diiron" evidence="3">
    <location>
        <begin position="196"/>
        <end position="324"/>
    </location>
</feature>
<protein>
    <recommendedName>
        <fullName evidence="3">Ferritin-like diiron domain-containing protein</fullName>
    </recommendedName>
</protein>
<evidence type="ECO:0000256" key="1">
    <source>
        <dbReference type="SAM" id="MobiDB-lite"/>
    </source>
</evidence>
<feature type="region of interest" description="Disordered" evidence="1">
    <location>
        <begin position="305"/>
        <end position="324"/>
    </location>
</feature>
<evidence type="ECO:0000256" key="2">
    <source>
        <dbReference type="SAM" id="SignalP"/>
    </source>
</evidence>
<dbReference type="Proteomes" id="UP001500503">
    <property type="component" value="Unassembled WGS sequence"/>
</dbReference>
<dbReference type="PANTHER" id="PTHR33746:SF4">
    <property type="entry name" value="RUBRERYTHRIN"/>
    <property type="match status" value="1"/>
</dbReference>
<evidence type="ECO:0000259" key="3">
    <source>
        <dbReference type="PROSITE" id="PS50905"/>
    </source>
</evidence>